<evidence type="ECO:0000313" key="3">
    <source>
        <dbReference type="Proteomes" id="UP000438476"/>
    </source>
</evidence>
<evidence type="ECO:0000313" key="2">
    <source>
        <dbReference type="EMBL" id="MXO65382.1"/>
    </source>
</evidence>
<dbReference type="InterPro" id="IPR051049">
    <property type="entry name" value="Dienelactone_hydrolase-like"/>
</dbReference>
<dbReference type="InterPro" id="IPR002925">
    <property type="entry name" value="Dienelactn_hydro"/>
</dbReference>
<dbReference type="RefSeq" id="WP_160735780.1">
    <property type="nucleotide sequence ID" value="NZ_WTYT01000002.1"/>
</dbReference>
<protein>
    <submittedName>
        <fullName evidence="2">Dienelactone hydrolase family protein</fullName>
    </submittedName>
</protein>
<dbReference type="GO" id="GO:0016787">
    <property type="term" value="F:hydrolase activity"/>
    <property type="evidence" value="ECO:0007669"/>
    <property type="project" value="UniProtKB-KW"/>
</dbReference>
<dbReference type="Gene3D" id="3.40.50.1820">
    <property type="entry name" value="alpha/beta hydrolase"/>
    <property type="match status" value="1"/>
</dbReference>
<evidence type="ECO:0000259" key="1">
    <source>
        <dbReference type="Pfam" id="PF01738"/>
    </source>
</evidence>
<dbReference type="PANTHER" id="PTHR46623">
    <property type="entry name" value="CARBOXYMETHYLENEBUTENOLIDASE-RELATED"/>
    <property type="match status" value="1"/>
</dbReference>
<organism evidence="2 3">
    <name type="scientific">Altericroceibacterium endophyticum</name>
    <dbReference type="NCBI Taxonomy" id="1808508"/>
    <lineage>
        <taxon>Bacteria</taxon>
        <taxon>Pseudomonadati</taxon>
        <taxon>Pseudomonadota</taxon>
        <taxon>Alphaproteobacteria</taxon>
        <taxon>Sphingomonadales</taxon>
        <taxon>Erythrobacteraceae</taxon>
        <taxon>Altericroceibacterium</taxon>
    </lineage>
</organism>
<dbReference type="SUPFAM" id="SSF53474">
    <property type="entry name" value="alpha/beta-Hydrolases"/>
    <property type="match status" value="1"/>
</dbReference>
<keyword evidence="3" id="KW-1185">Reference proteome</keyword>
<keyword evidence="2" id="KW-0378">Hydrolase</keyword>
<accession>A0A6I4T5A9</accession>
<feature type="domain" description="Dienelactone hydrolase" evidence="1">
    <location>
        <begin position="65"/>
        <end position="292"/>
    </location>
</feature>
<sequence length="294" mass="31352">MCDESDLARWARGVNRRQFAAGGTLAALAACSSGNGNAATETGDEDSPEQLTEKSVQITTADGVMDAFFVHPAGGQSPGVIIWPDIAGLRDSFRMMARRLAREGYAVLVANPYYRDIAAPQFSDFADFAGNDGFQTVGPWRGKLTAESIMRDAEALVDWLDQQSAVDTEKGIGTQGYCMGGPFAVWTAASVPPRVKAAASFHGGGLVGNDPLAPVKLLGDTEAQFIFAIAENDDEKDPEAKDELRDAAEAAGKKAEVEVYPADHGWTVPDSPSYAKPQAEKAWTQLLSLYDTAL</sequence>
<dbReference type="Pfam" id="PF01738">
    <property type="entry name" value="DLH"/>
    <property type="match status" value="1"/>
</dbReference>
<proteinExistence type="predicted"/>
<reference evidence="2 3" key="1">
    <citation type="submission" date="2019-12" db="EMBL/GenBank/DDBJ databases">
        <title>Genomic-based taxomic classification of the family Erythrobacteraceae.</title>
        <authorList>
            <person name="Xu L."/>
        </authorList>
    </citation>
    <scope>NUCLEOTIDE SEQUENCE [LARGE SCALE GENOMIC DNA]</scope>
    <source>
        <strain evidence="2 3">LMG 29518</strain>
    </source>
</reference>
<dbReference type="PANTHER" id="PTHR46623:SF10">
    <property type="entry name" value="CARBOXYMETHYLENEBUTENOLIDASE HOMOLOG"/>
    <property type="match status" value="1"/>
</dbReference>
<dbReference type="InterPro" id="IPR029058">
    <property type="entry name" value="AB_hydrolase_fold"/>
</dbReference>
<dbReference type="Proteomes" id="UP000438476">
    <property type="component" value="Unassembled WGS sequence"/>
</dbReference>
<dbReference type="OrthoDB" id="9787933at2"/>
<name>A0A6I4T5A9_9SPHN</name>
<dbReference type="EMBL" id="WTYT01000002">
    <property type="protein sequence ID" value="MXO65382.1"/>
    <property type="molecule type" value="Genomic_DNA"/>
</dbReference>
<comment type="caution">
    <text evidence="2">The sequence shown here is derived from an EMBL/GenBank/DDBJ whole genome shotgun (WGS) entry which is preliminary data.</text>
</comment>
<dbReference type="AlphaFoldDB" id="A0A6I4T5A9"/>
<gene>
    <name evidence="2" type="ORF">GRI91_06420</name>
</gene>